<evidence type="ECO:0000313" key="2">
    <source>
        <dbReference type="EnsemblPlants" id="Kaladp0053s0307.1.v1.1.CDS.1"/>
    </source>
</evidence>
<accession>A0A7N0U3B8</accession>
<feature type="compositionally biased region" description="Polar residues" evidence="1">
    <location>
        <begin position="61"/>
        <end position="81"/>
    </location>
</feature>
<organism evidence="2 3">
    <name type="scientific">Kalanchoe fedtschenkoi</name>
    <name type="common">Lavender scallops</name>
    <name type="synonym">South American air plant</name>
    <dbReference type="NCBI Taxonomy" id="63787"/>
    <lineage>
        <taxon>Eukaryota</taxon>
        <taxon>Viridiplantae</taxon>
        <taxon>Streptophyta</taxon>
        <taxon>Embryophyta</taxon>
        <taxon>Tracheophyta</taxon>
        <taxon>Spermatophyta</taxon>
        <taxon>Magnoliopsida</taxon>
        <taxon>eudicotyledons</taxon>
        <taxon>Gunneridae</taxon>
        <taxon>Pentapetalae</taxon>
        <taxon>Saxifragales</taxon>
        <taxon>Crassulaceae</taxon>
        <taxon>Kalanchoe</taxon>
    </lineage>
</organism>
<dbReference type="AlphaFoldDB" id="A0A7N0U3B8"/>
<feature type="compositionally biased region" description="Polar residues" evidence="1">
    <location>
        <begin position="28"/>
        <end position="53"/>
    </location>
</feature>
<proteinExistence type="predicted"/>
<name>A0A7N0U3B8_KALFE</name>
<dbReference type="Proteomes" id="UP000594263">
    <property type="component" value="Unplaced"/>
</dbReference>
<keyword evidence="3" id="KW-1185">Reference proteome</keyword>
<evidence type="ECO:0000256" key="1">
    <source>
        <dbReference type="SAM" id="MobiDB-lite"/>
    </source>
</evidence>
<evidence type="ECO:0000313" key="3">
    <source>
        <dbReference type="Proteomes" id="UP000594263"/>
    </source>
</evidence>
<dbReference type="EnsemblPlants" id="Kaladp0053s0307.1.v1.1">
    <property type="protein sequence ID" value="Kaladp0053s0307.1.v1.1.CDS.1"/>
    <property type="gene ID" value="Kaladp0053s0307.v1.1"/>
</dbReference>
<dbReference type="Gramene" id="Kaladp0053s0307.1.v1.1">
    <property type="protein sequence ID" value="Kaladp0053s0307.1.v1.1.CDS.1"/>
    <property type="gene ID" value="Kaladp0053s0307.v1.1"/>
</dbReference>
<feature type="region of interest" description="Disordered" evidence="1">
    <location>
        <begin position="16"/>
        <end position="81"/>
    </location>
</feature>
<protein>
    <submittedName>
        <fullName evidence="2">Uncharacterized protein</fullName>
    </submittedName>
</protein>
<sequence>MSTIWNRSKRLEMRICFPKNKNPRHRSPQQLITRSRITANRNSKQNPINADTSTSKRHQLSTRLSTQQSINQPNRKNSLDV</sequence>
<reference evidence="2" key="1">
    <citation type="submission" date="2021-01" db="UniProtKB">
        <authorList>
            <consortium name="EnsemblPlants"/>
        </authorList>
    </citation>
    <scope>IDENTIFICATION</scope>
</reference>